<reference evidence="1 2" key="1">
    <citation type="journal article" date="2019" name="Sci. Rep.">
        <title>Orb-weaving spider Araneus ventricosus genome elucidates the spidroin gene catalogue.</title>
        <authorList>
            <person name="Kono N."/>
            <person name="Nakamura H."/>
            <person name="Ohtoshi R."/>
            <person name="Moran D.A.P."/>
            <person name="Shinohara A."/>
            <person name="Yoshida Y."/>
            <person name="Fujiwara M."/>
            <person name="Mori M."/>
            <person name="Tomita M."/>
            <person name="Arakawa K."/>
        </authorList>
    </citation>
    <scope>NUCLEOTIDE SEQUENCE [LARGE SCALE GENOMIC DNA]</scope>
</reference>
<protein>
    <submittedName>
        <fullName evidence="1">Uncharacterized protein</fullName>
    </submittedName>
</protein>
<name>A0A4Y2FZA3_ARAVE</name>
<dbReference type="Proteomes" id="UP000499080">
    <property type="component" value="Unassembled WGS sequence"/>
</dbReference>
<organism evidence="1 2">
    <name type="scientific">Araneus ventricosus</name>
    <name type="common">Orbweaver spider</name>
    <name type="synonym">Epeira ventricosa</name>
    <dbReference type="NCBI Taxonomy" id="182803"/>
    <lineage>
        <taxon>Eukaryota</taxon>
        <taxon>Metazoa</taxon>
        <taxon>Ecdysozoa</taxon>
        <taxon>Arthropoda</taxon>
        <taxon>Chelicerata</taxon>
        <taxon>Arachnida</taxon>
        <taxon>Araneae</taxon>
        <taxon>Araneomorphae</taxon>
        <taxon>Entelegynae</taxon>
        <taxon>Araneoidea</taxon>
        <taxon>Araneidae</taxon>
        <taxon>Araneus</taxon>
    </lineage>
</organism>
<sequence length="131" mass="14383">MFLLHVKSYVVGQTSSQWCGVEVRRGGVPPQVWSSSSDCGLKFRGLSQNRPSVASKRNRGVSSNSAAVEDWWRSFCFETGGFDITLRQRSAVYLGLVQVISVGVKCSPADVSWKFGEWVSAQVSSSDQDSK</sequence>
<comment type="caution">
    <text evidence="1">The sequence shown here is derived from an EMBL/GenBank/DDBJ whole genome shotgun (WGS) entry which is preliminary data.</text>
</comment>
<gene>
    <name evidence="1" type="ORF">AVEN_274150_1</name>
</gene>
<keyword evidence="2" id="KW-1185">Reference proteome</keyword>
<dbReference type="AlphaFoldDB" id="A0A4Y2FZA3"/>
<dbReference type="EMBL" id="BGPR01001145">
    <property type="protein sequence ID" value="GBM46653.1"/>
    <property type="molecule type" value="Genomic_DNA"/>
</dbReference>
<evidence type="ECO:0000313" key="2">
    <source>
        <dbReference type="Proteomes" id="UP000499080"/>
    </source>
</evidence>
<evidence type="ECO:0000313" key="1">
    <source>
        <dbReference type="EMBL" id="GBM46653.1"/>
    </source>
</evidence>
<accession>A0A4Y2FZA3</accession>
<proteinExistence type="predicted"/>